<sequence>MSVRIFEGTNHANLYSRFRPTVPDEVIAEVLRFLEGRIPSDKWDIAVDVGCGSGQGTNKLSKFFDSCYGYDVSRAQINEAQVVNHSHNVYYDVSPAESLPNIGTDSVQLVTAFTAAHWFDLQAFFSETDRILVNNGVVALICYLLPGPDPIDPLNPTDKRLIKLMSESYYDPRLAPYKNPKIVSTEIHYNDFRFPNHYDFVHKDNIVVSKTTFAHELVGYYQSWSLYQGLVLKDKPLADQCLQEFIAKLKDILKTDDLYTKEITYCMPITAIEAKTGPTPAIAANPTTTPCPLCGRNFLPERL</sequence>
<keyword evidence="3" id="KW-0808">Transferase</keyword>
<feature type="non-terminal residue" evidence="5">
    <location>
        <position position="1"/>
    </location>
</feature>
<dbReference type="PANTHER" id="PTHR44942">
    <property type="entry name" value="METHYLTRANSF_11 DOMAIN-CONTAINING PROTEIN"/>
    <property type="match status" value="1"/>
</dbReference>
<dbReference type="SUPFAM" id="SSF53335">
    <property type="entry name" value="S-adenosyl-L-methionine-dependent methyltransferases"/>
    <property type="match status" value="1"/>
</dbReference>
<feature type="domain" description="Methyltransferase type 11" evidence="4">
    <location>
        <begin position="47"/>
        <end position="139"/>
    </location>
</feature>
<dbReference type="EMBL" id="OC856899">
    <property type="protein sequence ID" value="CAD7624439.1"/>
    <property type="molecule type" value="Genomic_DNA"/>
</dbReference>
<dbReference type="EMBL" id="CAJPIZ010002324">
    <property type="protein sequence ID" value="CAG2104869.1"/>
    <property type="molecule type" value="Genomic_DNA"/>
</dbReference>
<comment type="similarity">
    <text evidence="1">Belongs to the methyltransferase superfamily.</text>
</comment>
<name>A0A7R9KK28_9ACAR</name>
<keyword evidence="6" id="KW-1185">Reference proteome</keyword>
<reference evidence="5" key="1">
    <citation type="submission" date="2020-11" db="EMBL/GenBank/DDBJ databases">
        <authorList>
            <person name="Tran Van P."/>
        </authorList>
    </citation>
    <scope>NUCLEOTIDE SEQUENCE</scope>
</reference>
<evidence type="ECO:0000313" key="6">
    <source>
        <dbReference type="Proteomes" id="UP000759131"/>
    </source>
</evidence>
<dbReference type="GO" id="GO:0032259">
    <property type="term" value="P:methylation"/>
    <property type="evidence" value="ECO:0007669"/>
    <property type="project" value="UniProtKB-KW"/>
</dbReference>
<evidence type="ECO:0000256" key="1">
    <source>
        <dbReference type="ARBA" id="ARBA00008361"/>
    </source>
</evidence>
<dbReference type="Proteomes" id="UP000759131">
    <property type="component" value="Unassembled WGS sequence"/>
</dbReference>
<evidence type="ECO:0000259" key="4">
    <source>
        <dbReference type="Pfam" id="PF08241"/>
    </source>
</evidence>
<dbReference type="InterPro" id="IPR029063">
    <property type="entry name" value="SAM-dependent_MTases_sf"/>
</dbReference>
<protein>
    <recommendedName>
        <fullName evidence="4">Methyltransferase type 11 domain-containing protein</fullName>
    </recommendedName>
</protein>
<dbReference type="CDD" id="cd02440">
    <property type="entry name" value="AdoMet_MTases"/>
    <property type="match status" value="1"/>
</dbReference>
<evidence type="ECO:0000313" key="5">
    <source>
        <dbReference type="EMBL" id="CAD7624439.1"/>
    </source>
</evidence>
<gene>
    <name evidence="5" type="ORF">OSB1V03_LOCUS4884</name>
</gene>
<evidence type="ECO:0000256" key="2">
    <source>
        <dbReference type="ARBA" id="ARBA00022603"/>
    </source>
</evidence>
<dbReference type="PANTHER" id="PTHR44942:SF4">
    <property type="entry name" value="METHYLTRANSFERASE TYPE 11 DOMAIN-CONTAINING PROTEIN"/>
    <property type="match status" value="1"/>
</dbReference>
<dbReference type="GO" id="GO:0008757">
    <property type="term" value="F:S-adenosylmethionine-dependent methyltransferase activity"/>
    <property type="evidence" value="ECO:0007669"/>
    <property type="project" value="InterPro"/>
</dbReference>
<proteinExistence type="inferred from homology"/>
<dbReference type="InterPro" id="IPR013216">
    <property type="entry name" value="Methyltransf_11"/>
</dbReference>
<accession>A0A7R9KK28</accession>
<dbReference type="Pfam" id="PF08241">
    <property type="entry name" value="Methyltransf_11"/>
    <property type="match status" value="1"/>
</dbReference>
<keyword evidence="2" id="KW-0489">Methyltransferase</keyword>
<dbReference type="AlphaFoldDB" id="A0A7R9KK28"/>
<dbReference type="InterPro" id="IPR051052">
    <property type="entry name" value="Diverse_substrate_MTase"/>
</dbReference>
<dbReference type="OrthoDB" id="506498at2759"/>
<organism evidence="5">
    <name type="scientific">Medioppia subpectinata</name>
    <dbReference type="NCBI Taxonomy" id="1979941"/>
    <lineage>
        <taxon>Eukaryota</taxon>
        <taxon>Metazoa</taxon>
        <taxon>Ecdysozoa</taxon>
        <taxon>Arthropoda</taxon>
        <taxon>Chelicerata</taxon>
        <taxon>Arachnida</taxon>
        <taxon>Acari</taxon>
        <taxon>Acariformes</taxon>
        <taxon>Sarcoptiformes</taxon>
        <taxon>Oribatida</taxon>
        <taxon>Brachypylina</taxon>
        <taxon>Oppioidea</taxon>
        <taxon>Oppiidae</taxon>
        <taxon>Medioppia</taxon>
    </lineage>
</organism>
<dbReference type="Gene3D" id="3.40.50.150">
    <property type="entry name" value="Vaccinia Virus protein VP39"/>
    <property type="match status" value="1"/>
</dbReference>
<evidence type="ECO:0000256" key="3">
    <source>
        <dbReference type="ARBA" id="ARBA00022679"/>
    </source>
</evidence>